<evidence type="ECO:0000256" key="1">
    <source>
        <dbReference type="SAM" id="MobiDB-lite"/>
    </source>
</evidence>
<feature type="compositionally biased region" description="Acidic residues" evidence="1">
    <location>
        <begin position="487"/>
        <end position="498"/>
    </location>
</feature>
<dbReference type="EMBL" id="ML119750">
    <property type="protein sequence ID" value="RPA76145.1"/>
    <property type="molecule type" value="Genomic_DNA"/>
</dbReference>
<accession>A0A3N4HQN4</accession>
<organism evidence="2 3">
    <name type="scientific">Ascobolus immersus RN42</name>
    <dbReference type="NCBI Taxonomy" id="1160509"/>
    <lineage>
        <taxon>Eukaryota</taxon>
        <taxon>Fungi</taxon>
        <taxon>Dikarya</taxon>
        <taxon>Ascomycota</taxon>
        <taxon>Pezizomycotina</taxon>
        <taxon>Pezizomycetes</taxon>
        <taxon>Pezizales</taxon>
        <taxon>Ascobolaceae</taxon>
        <taxon>Ascobolus</taxon>
    </lineage>
</organism>
<proteinExistence type="predicted"/>
<sequence>MPKATKNVKPPAMLESPGTTKPSASANPNSSSSLIFKHKQLEPPKRALYCVEHYSVKTGRRIKYPPYKRHYAGGEFKTKEAANREVKDIFESCPPLFGFSPKNGPKKIPRVRGGLFKVARIEDPLPEGAPFERKRELERHLFIRRKMVPVDVWENHREYNSYDFDGKDPGSDIDYGDGWYDYSTPESWSEHSDPSSDEEWVAFFRGNEDSSEGKKEAEDNSEEKELCQINAWNKQLPYSFYLFMELGLEMGLYEGGRFPVSFKNELKVYAGRECEVPIGKQLASRRIFRIPHSSTLACPICLANALQSLKHDPSKLQIPFIPSQTRQRSKKMPRHPAKTAHGLPAQTKTTRVSKAKVPQAPAPRKRLAFAVEVTTYFAGKDANDGLEKKFAVPSKHPNRECANKALASLVATSPKLFGLVEGGKAKAERVKGLFRYEYNNACPTGTLLAEGTVVRRTVSVQRRMIPVTEWSRLVHTKPGENALSDIDIPEGNDCDEDTTESRSSDDDLESNGGDG</sequence>
<dbReference type="AlphaFoldDB" id="A0A3N4HQN4"/>
<feature type="region of interest" description="Disordered" evidence="1">
    <location>
        <begin position="481"/>
        <end position="515"/>
    </location>
</feature>
<evidence type="ECO:0000313" key="2">
    <source>
        <dbReference type="EMBL" id="RPA76145.1"/>
    </source>
</evidence>
<feature type="region of interest" description="Disordered" evidence="1">
    <location>
        <begin position="1"/>
        <end position="33"/>
    </location>
</feature>
<evidence type="ECO:0000313" key="3">
    <source>
        <dbReference type="Proteomes" id="UP000275078"/>
    </source>
</evidence>
<feature type="compositionally biased region" description="Low complexity" evidence="1">
    <location>
        <begin position="22"/>
        <end position="33"/>
    </location>
</feature>
<gene>
    <name evidence="2" type="ORF">BJ508DRAFT_311363</name>
</gene>
<protein>
    <submittedName>
        <fullName evidence="2">Uncharacterized protein</fullName>
    </submittedName>
</protein>
<keyword evidence="3" id="KW-1185">Reference proteome</keyword>
<reference evidence="2 3" key="1">
    <citation type="journal article" date="2018" name="Nat. Ecol. Evol.">
        <title>Pezizomycetes genomes reveal the molecular basis of ectomycorrhizal truffle lifestyle.</title>
        <authorList>
            <person name="Murat C."/>
            <person name="Payen T."/>
            <person name="Noel B."/>
            <person name="Kuo A."/>
            <person name="Morin E."/>
            <person name="Chen J."/>
            <person name="Kohler A."/>
            <person name="Krizsan K."/>
            <person name="Balestrini R."/>
            <person name="Da Silva C."/>
            <person name="Montanini B."/>
            <person name="Hainaut M."/>
            <person name="Levati E."/>
            <person name="Barry K.W."/>
            <person name="Belfiori B."/>
            <person name="Cichocki N."/>
            <person name="Clum A."/>
            <person name="Dockter R.B."/>
            <person name="Fauchery L."/>
            <person name="Guy J."/>
            <person name="Iotti M."/>
            <person name="Le Tacon F."/>
            <person name="Lindquist E.A."/>
            <person name="Lipzen A."/>
            <person name="Malagnac F."/>
            <person name="Mello A."/>
            <person name="Molinier V."/>
            <person name="Miyauchi S."/>
            <person name="Poulain J."/>
            <person name="Riccioni C."/>
            <person name="Rubini A."/>
            <person name="Sitrit Y."/>
            <person name="Splivallo R."/>
            <person name="Traeger S."/>
            <person name="Wang M."/>
            <person name="Zifcakova L."/>
            <person name="Wipf D."/>
            <person name="Zambonelli A."/>
            <person name="Paolocci F."/>
            <person name="Nowrousian M."/>
            <person name="Ottonello S."/>
            <person name="Baldrian P."/>
            <person name="Spatafora J.W."/>
            <person name="Henrissat B."/>
            <person name="Nagy L.G."/>
            <person name="Aury J.M."/>
            <person name="Wincker P."/>
            <person name="Grigoriev I.V."/>
            <person name="Bonfante P."/>
            <person name="Martin F.M."/>
        </authorList>
    </citation>
    <scope>NUCLEOTIDE SEQUENCE [LARGE SCALE GENOMIC DNA]</scope>
    <source>
        <strain evidence="2 3">RN42</strain>
    </source>
</reference>
<dbReference type="Proteomes" id="UP000275078">
    <property type="component" value="Unassembled WGS sequence"/>
</dbReference>
<name>A0A3N4HQN4_ASCIM</name>